<keyword evidence="4" id="KW-1185">Reference proteome</keyword>
<dbReference type="OrthoDB" id="567237at2759"/>
<proteinExistence type="inferred from homology"/>
<dbReference type="InterPro" id="IPR015310">
    <property type="entry name" value="AHSA1-like_N"/>
</dbReference>
<evidence type="ECO:0000313" key="3">
    <source>
        <dbReference type="EMBL" id="OSX70359.1"/>
    </source>
</evidence>
<dbReference type="PANTHER" id="PTHR13009:SF8">
    <property type="entry name" value="AHA1 DOMAIN-CONTAINING PROTEIN"/>
    <property type="match status" value="1"/>
</dbReference>
<gene>
    <name evidence="3" type="ORF">BU14_0779s0003</name>
</gene>
<dbReference type="GO" id="GO:0006457">
    <property type="term" value="P:protein folding"/>
    <property type="evidence" value="ECO:0007669"/>
    <property type="project" value="TreeGrafter"/>
</dbReference>
<dbReference type="InterPro" id="IPR013538">
    <property type="entry name" value="ASHA1/2-like_C"/>
</dbReference>
<dbReference type="PANTHER" id="PTHR13009">
    <property type="entry name" value="HEAT SHOCK PROTEIN 90 HSP90 CO-CHAPERONE AHA-1"/>
    <property type="match status" value="1"/>
</dbReference>
<dbReference type="Pfam" id="PF08327">
    <property type="entry name" value="AHSA1"/>
    <property type="match status" value="1"/>
</dbReference>
<evidence type="ECO:0000259" key="2">
    <source>
        <dbReference type="SMART" id="SM01000"/>
    </source>
</evidence>
<dbReference type="GO" id="GO:0005829">
    <property type="term" value="C:cytosol"/>
    <property type="evidence" value="ECO:0007669"/>
    <property type="project" value="TreeGrafter"/>
</dbReference>
<dbReference type="InterPro" id="IPR036338">
    <property type="entry name" value="Aha1"/>
</dbReference>
<dbReference type="InterPro" id="IPR023393">
    <property type="entry name" value="START-like_dom_sf"/>
</dbReference>
<dbReference type="Proteomes" id="UP000218209">
    <property type="component" value="Unassembled WGS sequence"/>
</dbReference>
<dbReference type="Gene3D" id="3.15.10.20">
    <property type="entry name" value="Activator of Hsp90 ATPase Aha1, N-terminal domain"/>
    <property type="match status" value="1"/>
</dbReference>
<sequence length="336" mass="35085">MAKVGEGDPRWVVADRADGKNVNAWHWSERDVSTWARAFLTSRLSALTFPAAAADVDPSTLTVDKVEGDAHLYNRKGTLKPVYDLKVTGKWTTSHATLGDRSGGAYKFELFDDDPEVTFGLDSTTAAVVAERDAARAAAAPAVVAICRAFITALGAGADVAGVAGTPAPAAAVSEASALAALPPPPAFDDAAAVDLAAPPPDAVTASVALAARRADVYAAFTDVPRARAWTQRAAVVGGGVGAPWSMEAGPFSVSGTVVEAVPGVALTLTWRSAAWPPEQESRVALTMADEEGKTRLTVAHTQIPPGQRGAVEAWWRGEVFRRIKVVFGWGDANFL</sequence>
<comment type="similarity">
    <text evidence="1">Belongs to the AHA1 family.</text>
</comment>
<dbReference type="SUPFAM" id="SSF55961">
    <property type="entry name" value="Bet v1-like"/>
    <property type="match status" value="1"/>
</dbReference>
<dbReference type="GO" id="GO:0051087">
    <property type="term" value="F:protein-folding chaperone binding"/>
    <property type="evidence" value="ECO:0007669"/>
    <property type="project" value="InterPro"/>
</dbReference>
<dbReference type="GO" id="GO:0001671">
    <property type="term" value="F:ATPase activator activity"/>
    <property type="evidence" value="ECO:0007669"/>
    <property type="project" value="InterPro"/>
</dbReference>
<dbReference type="EMBL" id="KV919269">
    <property type="protein sequence ID" value="OSX70359.1"/>
    <property type="molecule type" value="Genomic_DNA"/>
</dbReference>
<organism evidence="3 4">
    <name type="scientific">Porphyra umbilicalis</name>
    <name type="common">Purple laver</name>
    <name type="synonym">Red alga</name>
    <dbReference type="NCBI Taxonomy" id="2786"/>
    <lineage>
        <taxon>Eukaryota</taxon>
        <taxon>Rhodophyta</taxon>
        <taxon>Bangiophyceae</taxon>
        <taxon>Bangiales</taxon>
        <taxon>Bangiaceae</taxon>
        <taxon>Porphyra</taxon>
    </lineage>
</organism>
<evidence type="ECO:0000256" key="1">
    <source>
        <dbReference type="ARBA" id="ARBA00006817"/>
    </source>
</evidence>
<name>A0A1X6NNX6_PORUM</name>
<dbReference type="Gene3D" id="3.30.530.20">
    <property type="match status" value="1"/>
</dbReference>
<dbReference type="SMART" id="SM01000">
    <property type="entry name" value="Aha1_N"/>
    <property type="match status" value="1"/>
</dbReference>
<dbReference type="Pfam" id="PF09229">
    <property type="entry name" value="Aha1_N"/>
    <property type="match status" value="1"/>
</dbReference>
<reference evidence="3 4" key="1">
    <citation type="submission" date="2017-03" db="EMBL/GenBank/DDBJ databases">
        <title>WGS assembly of Porphyra umbilicalis.</title>
        <authorList>
            <person name="Brawley S.H."/>
            <person name="Blouin N.A."/>
            <person name="Ficko-Blean E."/>
            <person name="Wheeler G.L."/>
            <person name="Lohr M."/>
            <person name="Goodson H.V."/>
            <person name="Jenkins J.W."/>
            <person name="Blaby-Haas C.E."/>
            <person name="Helliwell K.E."/>
            <person name="Chan C."/>
            <person name="Marriage T."/>
            <person name="Bhattacharya D."/>
            <person name="Klein A.S."/>
            <person name="Badis Y."/>
            <person name="Brodie J."/>
            <person name="Cao Y."/>
            <person name="Collen J."/>
            <person name="Dittami S.M."/>
            <person name="Gachon C.M."/>
            <person name="Green B.R."/>
            <person name="Karpowicz S."/>
            <person name="Kim J.W."/>
            <person name="Kudahl U."/>
            <person name="Lin S."/>
            <person name="Michel G."/>
            <person name="Mittag M."/>
            <person name="Olson B.J."/>
            <person name="Pangilinan J."/>
            <person name="Peng Y."/>
            <person name="Qiu H."/>
            <person name="Shu S."/>
            <person name="Singer J.T."/>
            <person name="Smith A.G."/>
            <person name="Sprecher B.N."/>
            <person name="Wagner V."/>
            <person name="Wang W."/>
            <person name="Wang Z.-Y."/>
            <person name="Yan J."/>
            <person name="Yarish C."/>
            <person name="Zoeuner-Riek S."/>
            <person name="Zhuang Y."/>
            <person name="Zou Y."/>
            <person name="Lindquist E.A."/>
            <person name="Grimwood J."/>
            <person name="Barry K."/>
            <person name="Rokhsar D.S."/>
            <person name="Schmutz J."/>
            <person name="Stiller J.W."/>
            <person name="Grossman A.R."/>
            <person name="Prochnik S.E."/>
        </authorList>
    </citation>
    <scope>NUCLEOTIDE SEQUENCE [LARGE SCALE GENOMIC DNA]</scope>
    <source>
        <strain evidence="3">4086291</strain>
    </source>
</reference>
<accession>A0A1X6NNX6</accession>
<feature type="domain" description="Activator of Hsp90 ATPase AHSA1-like N-terminal" evidence="2">
    <location>
        <begin position="29"/>
        <end position="156"/>
    </location>
</feature>
<dbReference type="SUPFAM" id="SSF103111">
    <property type="entry name" value="Activator of Hsp90 ATPase, Aha1"/>
    <property type="match status" value="1"/>
</dbReference>
<protein>
    <recommendedName>
        <fullName evidence="2">Activator of Hsp90 ATPase AHSA1-like N-terminal domain-containing protein</fullName>
    </recommendedName>
</protein>
<evidence type="ECO:0000313" key="4">
    <source>
        <dbReference type="Proteomes" id="UP000218209"/>
    </source>
</evidence>
<dbReference type="AlphaFoldDB" id="A0A1X6NNX6"/>